<evidence type="ECO:0000313" key="9">
    <source>
        <dbReference type="EMBL" id="QBG34641.1"/>
    </source>
</evidence>
<keyword evidence="5 8" id="KW-0093">Biotin biosynthesis</keyword>
<dbReference type="GO" id="GO:0005524">
    <property type="term" value="F:ATP binding"/>
    <property type="evidence" value="ECO:0007669"/>
    <property type="project" value="UniProtKB-UniRule"/>
</dbReference>
<keyword evidence="1 8" id="KW-0963">Cytoplasm</keyword>
<evidence type="ECO:0000256" key="7">
    <source>
        <dbReference type="ARBA" id="ARBA00022842"/>
    </source>
</evidence>
<dbReference type="Pfam" id="PF13500">
    <property type="entry name" value="AAA_26"/>
    <property type="match status" value="1"/>
</dbReference>
<dbReference type="PANTHER" id="PTHR43210:SF5">
    <property type="entry name" value="DETHIOBIOTIN SYNTHETASE"/>
    <property type="match status" value="1"/>
</dbReference>
<feature type="binding site" evidence="8">
    <location>
        <position position="16"/>
    </location>
    <ligand>
        <name>Mg(2+)</name>
        <dbReference type="ChEBI" id="CHEBI:18420"/>
    </ligand>
</feature>
<accession>A0A4P6P0W8</accession>
<dbReference type="GO" id="GO:0000287">
    <property type="term" value="F:magnesium ion binding"/>
    <property type="evidence" value="ECO:0007669"/>
    <property type="project" value="UniProtKB-UniRule"/>
</dbReference>
<dbReference type="GO" id="GO:0005829">
    <property type="term" value="C:cytosol"/>
    <property type="evidence" value="ECO:0007669"/>
    <property type="project" value="TreeGrafter"/>
</dbReference>
<feature type="binding site" evidence="8">
    <location>
        <begin position="12"/>
        <end position="17"/>
    </location>
    <ligand>
        <name>ATP</name>
        <dbReference type="ChEBI" id="CHEBI:30616"/>
    </ligand>
</feature>
<feature type="binding site" evidence="8">
    <location>
        <position position="54"/>
    </location>
    <ligand>
        <name>ATP</name>
        <dbReference type="ChEBI" id="CHEBI:30616"/>
    </ligand>
</feature>
<dbReference type="KEGG" id="lsd:EMK97_02235"/>
<keyword evidence="7 8" id="KW-0460">Magnesium</keyword>
<dbReference type="InterPro" id="IPR027417">
    <property type="entry name" value="P-loop_NTPase"/>
</dbReference>
<dbReference type="CDD" id="cd03109">
    <property type="entry name" value="DTBS"/>
    <property type="match status" value="1"/>
</dbReference>
<dbReference type="AlphaFoldDB" id="A0A4P6P0W8"/>
<dbReference type="NCBIfam" id="TIGR00347">
    <property type="entry name" value="bioD"/>
    <property type="match status" value="1"/>
</dbReference>
<dbReference type="FunFam" id="3.40.50.300:FF:000292">
    <property type="entry name" value="ATP-dependent dethiobiotin synthetase BioD"/>
    <property type="match status" value="1"/>
</dbReference>
<evidence type="ECO:0000256" key="5">
    <source>
        <dbReference type="ARBA" id="ARBA00022756"/>
    </source>
</evidence>
<evidence type="ECO:0000313" key="10">
    <source>
        <dbReference type="Proteomes" id="UP000290244"/>
    </source>
</evidence>
<keyword evidence="6 8" id="KW-0067">ATP-binding</keyword>
<evidence type="ECO:0000256" key="8">
    <source>
        <dbReference type="HAMAP-Rule" id="MF_00336"/>
    </source>
</evidence>
<evidence type="ECO:0000256" key="1">
    <source>
        <dbReference type="ARBA" id="ARBA00022490"/>
    </source>
</evidence>
<sequence>MKNIFITATDTDAGKTFITCALSKAITDHNKRVAVFKPISAGCDLVDGKLINEDAKCLSEFANMGQSIEQINPIAYKEPIAPHIAASILKQKIDLLDLTEHFEKVLANQADVTFVEGAGGWRLPLGESQGKQTFLSDFAIQQQFDVILIVNMKLGCLNHALLTYQAIVADGLNCIGWIANSAQSDAMDYLAENIAQLKQLIPAPHLATLSYYESGTFNDKVANAAQQVNLNAILTV</sequence>
<dbReference type="OrthoDB" id="9802097at2"/>
<dbReference type="PIRSF" id="PIRSF006755">
    <property type="entry name" value="DTB_synth"/>
    <property type="match status" value="1"/>
</dbReference>
<comment type="cofactor">
    <cofactor evidence="8">
        <name>Mg(2+)</name>
        <dbReference type="ChEBI" id="CHEBI:18420"/>
    </cofactor>
</comment>
<comment type="similarity">
    <text evidence="8">Belongs to the dethiobiotin synthetase family.</text>
</comment>
<dbReference type="Proteomes" id="UP000290244">
    <property type="component" value="Chromosome"/>
</dbReference>
<evidence type="ECO:0000256" key="6">
    <source>
        <dbReference type="ARBA" id="ARBA00022840"/>
    </source>
</evidence>
<feature type="binding site" evidence="8">
    <location>
        <begin position="180"/>
        <end position="181"/>
    </location>
    <ligand>
        <name>ATP</name>
        <dbReference type="ChEBI" id="CHEBI:30616"/>
    </ligand>
</feature>
<dbReference type="HAMAP" id="MF_00336">
    <property type="entry name" value="BioD"/>
    <property type="match status" value="1"/>
</dbReference>
<dbReference type="GO" id="GO:0009102">
    <property type="term" value="P:biotin biosynthetic process"/>
    <property type="evidence" value="ECO:0007669"/>
    <property type="project" value="UniProtKB-UniRule"/>
</dbReference>
<dbReference type="Gene3D" id="3.40.50.300">
    <property type="entry name" value="P-loop containing nucleotide triphosphate hydrolases"/>
    <property type="match status" value="1"/>
</dbReference>
<organism evidence="9 10">
    <name type="scientific">Litorilituus sediminis</name>
    <dbReference type="NCBI Taxonomy" id="718192"/>
    <lineage>
        <taxon>Bacteria</taxon>
        <taxon>Pseudomonadati</taxon>
        <taxon>Pseudomonadota</taxon>
        <taxon>Gammaproteobacteria</taxon>
        <taxon>Alteromonadales</taxon>
        <taxon>Colwelliaceae</taxon>
        <taxon>Litorilituus</taxon>
    </lineage>
</organism>
<dbReference type="EC" id="6.3.3.3" evidence="8"/>
<feature type="binding site" evidence="8">
    <location>
        <position position="116"/>
    </location>
    <ligand>
        <name>Mg(2+)</name>
        <dbReference type="ChEBI" id="CHEBI:18420"/>
    </ligand>
</feature>
<dbReference type="PANTHER" id="PTHR43210">
    <property type="entry name" value="DETHIOBIOTIN SYNTHETASE"/>
    <property type="match status" value="1"/>
</dbReference>
<feature type="binding site" evidence="8">
    <location>
        <position position="54"/>
    </location>
    <ligand>
        <name>Mg(2+)</name>
        <dbReference type="ChEBI" id="CHEBI:18420"/>
    </ligand>
</feature>
<reference evidence="9 10" key="1">
    <citation type="submission" date="2018-12" db="EMBL/GenBank/DDBJ databases">
        <title>Complete genome of Litorilituus sediminis.</title>
        <authorList>
            <person name="Liu A."/>
            <person name="Rong J."/>
        </authorList>
    </citation>
    <scope>NUCLEOTIDE SEQUENCE [LARGE SCALE GENOMIC DNA]</scope>
    <source>
        <strain evidence="9 10">JCM 17549</strain>
    </source>
</reference>
<dbReference type="GO" id="GO:0042803">
    <property type="term" value="F:protein homodimerization activity"/>
    <property type="evidence" value="ECO:0007669"/>
    <property type="project" value="UniProtKB-ARBA"/>
</dbReference>
<dbReference type="EMBL" id="CP034759">
    <property type="protein sequence ID" value="QBG34641.1"/>
    <property type="molecule type" value="Genomic_DNA"/>
</dbReference>
<protein>
    <recommendedName>
        <fullName evidence="8">ATP-dependent dethiobiotin synthetase BioD</fullName>
        <ecNumber evidence="8">6.3.3.3</ecNumber>
    </recommendedName>
    <alternativeName>
        <fullName evidence="8">DTB synthetase</fullName>
        <shortName evidence="8">DTBS</shortName>
    </alternativeName>
    <alternativeName>
        <fullName evidence="8">Dethiobiotin synthase</fullName>
    </alternativeName>
</protein>
<name>A0A4P6P0W8_9GAMM</name>
<gene>
    <name evidence="8 9" type="primary">bioD</name>
    <name evidence="9" type="ORF">EMK97_02235</name>
</gene>
<dbReference type="SUPFAM" id="SSF52540">
    <property type="entry name" value="P-loop containing nucleoside triphosphate hydrolases"/>
    <property type="match status" value="1"/>
</dbReference>
<keyword evidence="3 8" id="KW-0479">Metal-binding</keyword>
<keyword evidence="10" id="KW-1185">Reference proteome</keyword>
<comment type="subcellular location">
    <subcellularLocation>
        <location evidence="8">Cytoplasm</location>
    </subcellularLocation>
</comment>
<feature type="active site" evidence="8">
    <location>
        <position position="37"/>
    </location>
</feature>
<dbReference type="UniPathway" id="UPA00078">
    <property type="reaction ID" value="UER00161"/>
</dbReference>
<dbReference type="InterPro" id="IPR004472">
    <property type="entry name" value="DTB_synth_BioD"/>
</dbReference>
<evidence type="ECO:0000256" key="4">
    <source>
        <dbReference type="ARBA" id="ARBA00022741"/>
    </source>
</evidence>
<comment type="caution">
    <text evidence="8">Lacks conserved residue(s) required for the propagation of feature annotation.</text>
</comment>
<comment type="catalytic activity">
    <reaction evidence="8">
        <text>(7R,8S)-7,8-diammoniononanoate + CO2 + ATP = (4R,5S)-dethiobiotin + ADP + phosphate + 3 H(+)</text>
        <dbReference type="Rhea" id="RHEA:15805"/>
        <dbReference type="ChEBI" id="CHEBI:15378"/>
        <dbReference type="ChEBI" id="CHEBI:16526"/>
        <dbReference type="ChEBI" id="CHEBI:30616"/>
        <dbReference type="ChEBI" id="CHEBI:43474"/>
        <dbReference type="ChEBI" id="CHEBI:149469"/>
        <dbReference type="ChEBI" id="CHEBI:149473"/>
        <dbReference type="ChEBI" id="CHEBI:456216"/>
        <dbReference type="EC" id="6.3.3.3"/>
    </reaction>
</comment>
<proteinExistence type="inferred from homology"/>
<keyword evidence="4 8" id="KW-0547">Nucleotide-binding</keyword>
<dbReference type="RefSeq" id="WP_130599044.1">
    <property type="nucleotide sequence ID" value="NZ_CP034759.1"/>
</dbReference>
<feature type="binding site" evidence="8">
    <location>
        <begin position="116"/>
        <end position="119"/>
    </location>
    <ligand>
        <name>ATP</name>
        <dbReference type="ChEBI" id="CHEBI:30616"/>
    </ligand>
</feature>
<evidence type="ECO:0000256" key="3">
    <source>
        <dbReference type="ARBA" id="ARBA00022723"/>
    </source>
</evidence>
<comment type="pathway">
    <text evidence="8">Cofactor biosynthesis; biotin biosynthesis; biotin from 7,8-diaminononanoate: step 1/2.</text>
</comment>
<comment type="subunit">
    <text evidence="8">Homodimer.</text>
</comment>
<dbReference type="GO" id="GO:0004141">
    <property type="term" value="F:dethiobiotin synthase activity"/>
    <property type="evidence" value="ECO:0007669"/>
    <property type="project" value="UniProtKB-UniRule"/>
</dbReference>
<comment type="function">
    <text evidence="8">Catalyzes a mechanistically unusual reaction, the ATP-dependent insertion of CO2 between the N7 and N8 nitrogen atoms of 7,8-diaminopelargonic acid (DAPA, also called 7,8-diammoniononanoate) to form a ureido ring.</text>
</comment>
<keyword evidence="2 8" id="KW-0436">Ligase</keyword>
<evidence type="ECO:0000256" key="2">
    <source>
        <dbReference type="ARBA" id="ARBA00022598"/>
    </source>
</evidence>